<dbReference type="EnsemblPlants" id="TuG1812G0700002885.01.T01">
    <property type="protein sequence ID" value="TuG1812G0700002885.01.T01"/>
    <property type="gene ID" value="TuG1812G0700002885.01"/>
</dbReference>
<keyword evidence="2" id="KW-1185">Reference proteome</keyword>
<dbReference type="Proteomes" id="UP000015106">
    <property type="component" value="Chromosome 7"/>
</dbReference>
<protein>
    <submittedName>
        <fullName evidence="1">Uncharacterized protein</fullName>
    </submittedName>
</protein>
<organism evidence="1 2">
    <name type="scientific">Triticum urartu</name>
    <name type="common">Red wild einkorn</name>
    <name type="synonym">Crithodium urartu</name>
    <dbReference type="NCBI Taxonomy" id="4572"/>
    <lineage>
        <taxon>Eukaryota</taxon>
        <taxon>Viridiplantae</taxon>
        <taxon>Streptophyta</taxon>
        <taxon>Embryophyta</taxon>
        <taxon>Tracheophyta</taxon>
        <taxon>Spermatophyta</taxon>
        <taxon>Magnoliopsida</taxon>
        <taxon>Liliopsida</taxon>
        <taxon>Poales</taxon>
        <taxon>Poaceae</taxon>
        <taxon>BOP clade</taxon>
        <taxon>Pooideae</taxon>
        <taxon>Triticodae</taxon>
        <taxon>Triticeae</taxon>
        <taxon>Triticinae</taxon>
        <taxon>Triticum</taxon>
    </lineage>
</organism>
<evidence type="ECO:0000313" key="2">
    <source>
        <dbReference type="Proteomes" id="UP000015106"/>
    </source>
</evidence>
<reference evidence="1" key="2">
    <citation type="submission" date="2018-03" db="EMBL/GenBank/DDBJ databases">
        <title>The Triticum urartu genome reveals the dynamic nature of wheat genome evolution.</title>
        <authorList>
            <person name="Ling H."/>
            <person name="Ma B."/>
            <person name="Shi X."/>
            <person name="Liu H."/>
            <person name="Dong L."/>
            <person name="Sun H."/>
            <person name="Cao Y."/>
            <person name="Gao Q."/>
            <person name="Zheng S."/>
            <person name="Li Y."/>
            <person name="Yu Y."/>
            <person name="Du H."/>
            <person name="Qi M."/>
            <person name="Li Y."/>
            <person name="Yu H."/>
            <person name="Cui Y."/>
            <person name="Wang N."/>
            <person name="Chen C."/>
            <person name="Wu H."/>
            <person name="Zhao Y."/>
            <person name="Zhang J."/>
            <person name="Li Y."/>
            <person name="Zhou W."/>
            <person name="Zhang B."/>
            <person name="Hu W."/>
            <person name="Eijk M."/>
            <person name="Tang J."/>
            <person name="Witsenboer H."/>
            <person name="Zhao S."/>
            <person name="Li Z."/>
            <person name="Zhang A."/>
            <person name="Wang D."/>
            <person name="Liang C."/>
        </authorList>
    </citation>
    <scope>NUCLEOTIDE SEQUENCE [LARGE SCALE GENOMIC DNA]</scope>
    <source>
        <strain evidence="1">cv. G1812</strain>
    </source>
</reference>
<accession>A0A8R7V4F1</accession>
<evidence type="ECO:0000313" key="1">
    <source>
        <dbReference type="EnsemblPlants" id="TuG1812G0700002885.01.T01"/>
    </source>
</evidence>
<reference evidence="2" key="1">
    <citation type="journal article" date="2013" name="Nature">
        <title>Draft genome of the wheat A-genome progenitor Triticum urartu.</title>
        <authorList>
            <person name="Ling H.Q."/>
            <person name="Zhao S."/>
            <person name="Liu D."/>
            <person name="Wang J."/>
            <person name="Sun H."/>
            <person name="Zhang C."/>
            <person name="Fan H."/>
            <person name="Li D."/>
            <person name="Dong L."/>
            <person name="Tao Y."/>
            <person name="Gao C."/>
            <person name="Wu H."/>
            <person name="Li Y."/>
            <person name="Cui Y."/>
            <person name="Guo X."/>
            <person name="Zheng S."/>
            <person name="Wang B."/>
            <person name="Yu K."/>
            <person name="Liang Q."/>
            <person name="Yang W."/>
            <person name="Lou X."/>
            <person name="Chen J."/>
            <person name="Feng M."/>
            <person name="Jian J."/>
            <person name="Zhang X."/>
            <person name="Luo G."/>
            <person name="Jiang Y."/>
            <person name="Liu J."/>
            <person name="Wang Z."/>
            <person name="Sha Y."/>
            <person name="Zhang B."/>
            <person name="Wu H."/>
            <person name="Tang D."/>
            <person name="Shen Q."/>
            <person name="Xue P."/>
            <person name="Zou S."/>
            <person name="Wang X."/>
            <person name="Liu X."/>
            <person name="Wang F."/>
            <person name="Yang Y."/>
            <person name="An X."/>
            <person name="Dong Z."/>
            <person name="Zhang K."/>
            <person name="Zhang X."/>
            <person name="Luo M.C."/>
            <person name="Dvorak J."/>
            <person name="Tong Y."/>
            <person name="Wang J."/>
            <person name="Yang H."/>
            <person name="Li Z."/>
            <person name="Wang D."/>
            <person name="Zhang A."/>
            <person name="Wang J."/>
        </authorList>
    </citation>
    <scope>NUCLEOTIDE SEQUENCE</scope>
    <source>
        <strain evidence="2">cv. G1812</strain>
    </source>
</reference>
<name>A0A8R7V4F1_TRIUA</name>
<dbReference type="Gramene" id="TuG1812G0700002885.01.T01">
    <property type="protein sequence ID" value="TuG1812G0700002885.01.T01"/>
    <property type="gene ID" value="TuG1812G0700002885.01"/>
</dbReference>
<dbReference type="AlphaFoldDB" id="A0A8R7V4F1"/>
<sequence>MMEVMASLSLGRLSGRQSKMMPAFGVRTATAVRARHGRDAAALRGGSWNEAAAAAAILMHARIAWPPRLGCRRRQKLAPAAAGEMPHNCVAASPELRSTKERAGRSPCARCSAAPPCIICGHASPSPPQSS</sequence>
<reference evidence="1" key="3">
    <citation type="submission" date="2022-06" db="UniProtKB">
        <authorList>
            <consortium name="EnsemblPlants"/>
        </authorList>
    </citation>
    <scope>IDENTIFICATION</scope>
</reference>
<proteinExistence type="predicted"/>